<comment type="caution">
    <text evidence="1">The sequence shown here is derived from an EMBL/GenBank/DDBJ whole genome shotgun (WGS) entry which is preliminary data.</text>
</comment>
<dbReference type="Proteomes" id="UP000287651">
    <property type="component" value="Unassembled WGS sequence"/>
</dbReference>
<sequence length="66" mass="7090">SPDFTRIGVPLSGPWASIPYQHNLCYAPLAHDNLNDNTMACSSRVPASASSCPVLRYHDPNFASAS</sequence>
<evidence type="ECO:0000313" key="2">
    <source>
        <dbReference type="Proteomes" id="UP000287651"/>
    </source>
</evidence>
<gene>
    <name evidence="1" type="ORF">B296_00036751</name>
</gene>
<dbReference type="AlphaFoldDB" id="A0A426XK09"/>
<reference evidence="1 2" key="1">
    <citation type="journal article" date="2014" name="Agronomy (Basel)">
        <title>A Draft Genome Sequence for Ensete ventricosum, the Drought-Tolerant Tree Against Hunger.</title>
        <authorList>
            <person name="Harrison J."/>
            <person name="Moore K.A."/>
            <person name="Paszkiewicz K."/>
            <person name="Jones T."/>
            <person name="Grant M."/>
            <person name="Ambacheew D."/>
            <person name="Muzemil S."/>
            <person name="Studholme D.J."/>
        </authorList>
    </citation>
    <scope>NUCLEOTIDE SEQUENCE [LARGE SCALE GENOMIC DNA]</scope>
</reference>
<feature type="non-terminal residue" evidence="1">
    <location>
        <position position="1"/>
    </location>
</feature>
<accession>A0A426XK09</accession>
<dbReference type="EMBL" id="AMZH03019868">
    <property type="protein sequence ID" value="RRT39806.1"/>
    <property type="molecule type" value="Genomic_DNA"/>
</dbReference>
<proteinExistence type="predicted"/>
<protein>
    <submittedName>
        <fullName evidence="1">Uncharacterized protein</fullName>
    </submittedName>
</protein>
<organism evidence="1 2">
    <name type="scientific">Ensete ventricosum</name>
    <name type="common">Abyssinian banana</name>
    <name type="synonym">Musa ensete</name>
    <dbReference type="NCBI Taxonomy" id="4639"/>
    <lineage>
        <taxon>Eukaryota</taxon>
        <taxon>Viridiplantae</taxon>
        <taxon>Streptophyta</taxon>
        <taxon>Embryophyta</taxon>
        <taxon>Tracheophyta</taxon>
        <taxon>Spermatophyta</taxon>
        <taxon>Magnoliopsida</taxon>
        <taxon>Liliopsida</taxon>
        <taxon>Zingiberales</taxon>
        <taxon>Musaceae</taxon>
        <taxon>Ensete</taxon>
    </lineage>
</organism>
<name>A0A426XK09_ENSVE</name>
<evidence type="ECO:0000313" key="1">
    <source>
        <dbReference type="EMBL" id="RRT39806.1"/>
    </source>
</evidence>